<dbReference type="EMBL" id="CP089984">
    <property type="protein sequence ID" value="WXB19933.1"/>
    <property type="molecule type" value="Genomic_DNA"/>
</dbReference>
<protein>
    <submittedName>
        <fullName evidence="2">SCP2 sterol-binding domain-containing protein</fullName>
    </submittedName>
</protein>
<dbReference type="InterPro" id="IPR003033">
    <property type="entry name" value="SCP2_sterol-bd_dom"/>
</dbReference>
<dbReference type="SUPFAM" id="SSF55718">
    <property type="entry name" value="SCP-like"/>
    <property type="match status" value="1"/>
</dbReference>
<evidence type="ECO:0000259" key="1">
    <source>
        <dbReference type="Pfam" id="PF02036"/>
    </source>
</evidence>
<accession>A0ABZ2MBS7</accession>
<dbReference type="RefSeq" id="WP_394829532.1">
    <property type="nucleotide sequence ID" value="NZ_CP089984.1"/>
</dbReference>
<evidence type="ECO:0000313" key="2">
    <source>
        <dbReference type="EMBL" id="WXB19933.1"/>
    </source>
</evidence>
<dbReference type="Gene3D" id="3.30.1050.10">
    <property type="entry name" value="SCP2 sterol-binding domain"/>
    <property type="match status" value="1"/>
</dbReference>
<keyword evidence="3" id="KW-1185">Reference proteome</keyword>
<reference evidence="2 3" key="1">
    <citation type="submission" date="2021-12" db="EMBL/GenBank/DDBJ databases">
        <title>Discovery of the Pendulisporaceae a myxobacterial family with distinct sporulation behavior and unique specialized metabolism.</title>
        <authorList>
            <person name="Garcia R."/>
            <person name="Popoff A."/>
            <person name="Bader C.D."/>
            <person name="Loehr J."/>
            <person name="Walesch S."/>
            <person name="Walt C."/>
            <person name="Boldt J."/>
            <person name="Bunk B."/>
            <person name="Haeckl F.J.F.P.J."/>
            <person name="Gunesch A.P."/>
            <person name="Birkelbach J."/>
            <person name="Nuebel U."/>
            <person name="Pietschmann T."/>
            <person name="Bach T."/>
            <person name="Mueller R."/>
        </authorList>
    </citation>
    <scope>NUCLEOTIDE SEQUENCE [LARGE SCALE GENOMIC DNA]</scope>
    <source>
        <strain evidence="2 3">MSr11954</strain>
    </source>
</reference>
<name>A0ABZ2MBS7_9BACT</name>
<dbReference type="InterPro" id="IPR036527">
    <property type="entry name" value="SCP2_sterol-bd_dom_sf"/>
</dbReference>
<dbReference type="Pfam" id="PF02036">
    <property type="entry name" value="SCP2"/>
    <property type="match status" value="1"/>
</dbReference>
<organism evidence="2 3">
    <name type="scientific">Pendulispora albinea</name>
    <dbReference type="NCBI Taxonomy" id="2741071"/>
    <lineage>
        <taxon>Bacteria</taxon>
        <taxon>Pseudomonadati</taxon>
        <taxon>Myxococcota</taxon>
        <taxon>Myxococcia</taxon>
        <taxon>Myxococcales</taxon>
        <taxon>Sorangiineae</taxon>
        <taxon>Pendulisporaceae</taxon>
        <taxon>Pendulispora</taxon>
    </lineage>
</organism>
<proteinExistence type="predicted"/>
<dbReference type="Proteomes" id="UP001370348">
    <property type="component" value="Chromosome"/>
</dbReference>
<sequence length="145" mass="16201">MESSTFAFPSLEWAQELANRLNARTDYRDSSENWKGTLVMSIMAEPGQLASDVNIALDPTGGTIKDVHLTDEAGKKQATFTLLGKYPVWKDILAGKYDILTAVMMGKIKLRGHLFRLMLQLKTPEIILKEMRGMPSRFADAESAH</sequence>
<gene>
    <name evidence="2" type="ORF">LZC94_22255</name>
</gene>
<feature type="domain" description="SCP2" evidence="1">
    <location>
        <begin position="19"/>
        <end position="114"/>
    </location>
</feature>
<evidence type="ECO:0000313" key="3">
    <source>
        <dbReference type="Proteomes" id="UP001370348"/>
    </source>
</evidence>